<keyword evidence="3" id="KW-1185">Reference proteome</keyword>
<dbReference type="PROSITE" id="PS50853">
    <property type="entry name" value="FN3"/>
    <property type="match status" value="1"/>
</dbReference>
<evidence type="ECO:0000259" key="1">
    <source>
        <dbReference type="PROSITE" id="PS50853"/>
    </source>
</evidence>
<keyword evidence="2" id="KW-0808">Transferase</keyword>
<dbReference type="InterPro" id="IPR036116">
    <property type="entry name" value="FN3_sf"/>
</dbReference>
<evidence type="ECO:0000313" key="3">
    <source>
        <dbReference type="Proteomes" id="UP000036403"/>
    </source>
</evidence>
<gene>
    <name evidence="2" type="ORF">RF55_18416</name>
</gene>
<dbReference type="InterPro" id="IPR013783">
    <property type="entry name" value="Ig-like_fold"/>
</dbReference>
<dbReference type="EMBL" id="LBMM01017395">
    <property type="protein sequence ID" value="KMQ84100.1"/>
    <property type="molecule type" value="Genomic_DNA"/>
</dbReference>
<dbReference type="STRING" id="67767.A0A0J7MUE7"/>
<organism evidence="2 3">
    <name type="scientific">Lasius niger</name>
    <name type="common">Black garden ant</name>
    <dbReference type="NCBI Taxonomy" id="67767"/>
    <lineage>
        <taxon>Eukaryota</taxon>
        <taxon>Metazoa</taxon>
        <taxon>Ecdysozoa</taxon>
        <taxon>Arthropoda</taxon>
        <taxon>Hexapoda</taxon>
        <taxon>Insecta</taxon>
        <taxon>Pterygota</taxon>
        <taxon>Neoptera</taxon>
        <taxon>Endopterygota</taxon>
        <taxon>Hymenoptera</taxon>
        <taxon>Apocrita</taxon>
        <taxon>Aculeata</taxon>
        <taxon>Formicoidea</taxon>
        <taxon>Formicidae</taxon>
        <taxon>Formicinae</taxon>
        <taxon>Lasius</taxon>
        <taxon>Lasius</taxon>
    </lineage>
</organism>
<dbReference type="SUPFAM" id="SSF49265">
    <property type="entry name" value="Fibronectin type III"/>
    <property type="match status" value="2"/>
</dbReference>
<dbReference type="OrthoDB" id="65481at2759"/>
<dbReference type="AlphaFoldDB" id="A0A0J7MUE7"/>
<dbReference type="PaxDb" id="67767-A0A0J7MUE7"/>
<name>A0A0J7MUE7_LASNI</name>
<evidence type="ECO:0000313" key="2">
    <source>
        <dbReference type="EMBL" id="KMQ84100.1"/>
    </source>
</evidence>
<dbReference type="SMART" id="SM00060">
    <property type="entry name" value="FN3"/>
    <property type="match status" value="3"/>
</dbReference>
<dbReference type="InterPro" id="IPR003961">
    <property type="entry name" value="FN3_dom"/>
</dbReference>
<comment type="caution">
    <text evidence="2">The sequence shown here is derived from an EMBL/GenBank/DDBJ whole genome shotgun (WGS) entry which is preliminary data.</text>
</comment>
<protein>
    <submittedName>
        <fullName evidence="2">Proto-oncogene tyrosine-protein kinase ros</fullName>
    </submittedName>
</protein>
<accession>A0A0J7MUE7</accession>
<reference evidence="2 3" key="1">
    <citation type="submission" date="2015-04" db="EMBL/GenBank/DDBJ databases">
        <title>Lasius niger genome sequencing.</title>
        <authorList>
            <person name="Konorov E.A."/>
            <person name="Nikitin M.A."/>
            <person name="Kirill M.V."/>
            <person name="Chang P."/>
        </authorList>
    </citation>
    <scope>NUCLEOTIDE SEQUENCE [LARGE SCALE GENOMIC DNA]</scope>
    <source>
        <tissue evidence="2">Whole</tissue>
    </source>
</reference>
<sequence>MKAYRVEVVTTTANSIELSLPEPVLNDECKKYNLATTIYIISVSYLTCLDNGLTKLEELEERTYKRKHKIQNLTPFTEYTLKLALSNFYVDKLSMDLQYDAGVKLTTTPGKLNAPEDVMVRVLTPTVAIVYWTPPKKLYCVAVSYIVKWLQLANNTEIQEATDSYEIIDKPERTLDGKFFTIIRSLLREQKCNIFVRVYPINFYKYFTDSLTKTVYMEPRNLILSGVSTESMNISLIPSVNLTIHTGFGYTLEYKSYGMLEWQIANSTEVNNDNITFYIKNLLPRTLYKFRLILKYPMKDSISPDEEEFTFETLGKQMKAL</sequence>
<dbReference type="Gene3D" id="2.60.40.10">
    <property type="entry name" value="Immunoglobulins"/>
    <property type="match status" value="2"/>
</dbReference>
<feature type="domain" description="Fibronectin type-III" evidence="1">
    <location>
        <begin position="218"/>
        <end position="316"/>
    </location>
</feature>
<dbReference type="CDD" id="cd00063">
    <property type="entry name" value="FN3"/>
    <property type="match status" value="2"/>
</dbReference>
<keyword evidence="2" id="KW-0418">Kinase</keyword>
<dbReference type="GO" id="GO:0016301">
    <property type="term" value="F:kinase activity"/>
    <property type="evidence" value="ECO:0007669"/>
    <property type="project" value="UniProtKB-KW"/>
</dbReference>
<proteinExistence type="predicted"/>
<dbReference type="Proteomes" id="UP000036403">
    <property type="component" value="Unassembled WGS sequence"/>
</dbReference>